<organism evidence="1 2">
    <name type="scientific">Candidatus Magasanikbacteria bacterium CG10_big_fil_rev_8_21_14_0_10_36_16</name>
    <dbReference type="NCBI Taxonomy" id="1974645"/>
    <lineage>
        <taxon>Bacteria</taxon>
        <taxon>Candidatus Magasanikiibacteriota</taxon>
    </lineage>
</organism>
<proteinExistence type="predicted"/>
<name>A0A2H0TZ46_9BACT</name>
<reference evidence="2" key="1">
    <citation type="submission" date="2017-09" db="EMBL/GenBank/DDBJ databases">
        <title>Depth-based differentiation of microbial function through sediment-hosted aquifers and enrichment of novel symbionts in the deep terrestrial subsurface.</title>
        <authorList>
            <person name="Probst A.J."/>
            <person name="Ladd B."/>
            <person name="Jarett J.K."/>
            <person name="Geller-Mcgrath D.E."/>
            <person name="Sieber C.M.K."/>
            <person name="Emerson J.B."/>
            <person name="Anantharaman K."/>
            <person name="Thomas B.C."/>
            <person name="Malmstrom R."/>
            <person name="Stieglmeier M."/>
            <person name="Klingl A."/>
            <person name="Woyke T."/>
            <person name="Ryan C.M."/>
            <person name="Banfield J.F."/>
        </authorList>
    </citation>
    <scope>NUCLEOTIDE SEQUENCE [LARGE SCALE GENOMIC DNA]</scope>
</reference>
<dbReference type="EMBL" id="PFBU01000023">
    <property type="protein sequence ID" value="PIR78501.1"/>
    <property type="molecule type" value="Genomic_DNA"/>
</dbReference>
<sequence length="207" mass="24632">MTNKPQKIVFVDFYGILSNTRFWFSVENSDHRLYEDLLKIQDFLFVQNRPLLDDWMRGQYTSEDIHNLLVEKFGVNFEEWFDIFVEDCKKIEVSTKILEKLQRLPANYLRIMVTDNMDSFDRFFLPESKILRDTFDEINNSFYVKKLKSDRDGECFLDILKNYDIGIADCILVDDSTQNCETFQKLGGKYYNSKTEEEVLEALDNLI</sequence>
<evidence type="ECO:0000313" key="1">
    <source>
        <dbReference type="EMBL" id="PIR78501.1"/>
    </source>
</evidence>
<protein>
    <recommendedName>
        <fullName evidence="3">Haloacid dehalogenase</fullName>
    </recommendedName>
</protein>
<dbReference type="InterPro" id="IPR023214">
    <property type="entry name" value="HAD_sf"/>
</dbReference>
<accession>A0A2H0TZ46</accession>
<dbReference type="PANTHER" id="PTHR43611:SF3">
    <property type="entry name" value="FLAVIN MONONUCLEOTIDE HYDROLASE 1, CHLOROPLATIC"/>
    <property type="match status" value="1"/>
</dbReference>
<evidence type="ECO:0008006" key="3">
    <source>
        <dbReference type="Google" id="ProtNLM"/>
    </source>
</evidence>
<dbReference type="Gene3D" id="3.40.50.1000">
    <property type="entry name" value="HAD superfamily/HAD-like"/>
    <property type="match status" value="1"/>
</dbReference>
<dbReference type="PANTHER" id="PTHR43611">
    <property type="entry name" value="ALPHA-D-GLUCOSE 1-PHOSPHATE PHOSPHATASE"/>
    <property type="match status" value="1"/>
</dbReference>
<comment type="caution">
    <text evidence="1">The sequence shown here is derived from an EMBL/GenBank/DDBJ whole genome shotgun (WGS) entry which is preliminary data.</text>
</comment>
<dbReference type="Proteomes" id="UP000230852">
    <property type="component" value="Unassembled WGS sequence"/>
</dbReference>
<evidence type="ECO:0000313" key="2">
    <source>
        <dbReference type="Proteomes" id="UP000230852"/>
    </source>
</evidence>
<dbReference type="InterPro" id="IPR023198">
    <property type="entry name" value="PGP-like_dom2"/>
</dbReference>
<dbReference type="AlphaFoldDB" id="A0A2H0TZ46"/>
<dbReference type="Gene3D" id="1.10.150.240">
    <property type="entry name" value="Putative phosphatase, domain 2"/>
    <property type="match status" value="1"/>
</dbReference>
<dbReference type="InterPro" id="IPR036412">
    <property type="entry name" value="HAD-like_sf"/>
</dbReference>
<gene>
    <name evidence="1" type="ORF">COU28_01265</name>
</gene>
<dbReference type="SUPFAM" id="SSF56784">
    <property type="entry name" value="HAD-like"/>
    <property type="match status" value="1"/>
</dbReference>